<dbReference type="InterPro" id="IPR035906">
    <property type="entry name" value="MetI-like_sf"/>
</dbReference>
<dbReference type="CDD" id="cd06261">
    <property type="entry name" value="TM_PBP2"/>
    <property type="match status" value="1"/>
</dbReference>
<keyword evidence="4 7" id="KW-0812">Transmembrane</keyword>
<dbReference type="AlphaFoldDB" id="A0A0J9BFW6"/>
<proteinExistence type="inferred from homology"/>
<dbReference type="GO" id="GO:0005886">
    <property type="term" value="C:plasma membrane"/>
    <property type="evidence" value="ECO:0007669"/>
    <property type="project" value="UniProtKB-SubCell"/>
</dbReference>
<name>A0A0J9BFW6_9FIRM</name>
<evidence type="ECO:0000256" key="4">
    <source>
        <dbReference type="ARBA" id="ARBA00022692"/>
    </source>
</evidence>
<keyword evidence="3" id="KW-1003">Cell membrane</keyword>
<feature type="transmembrane region" description="Helical" evidence="7">
    <location>
        <begin position="113"/>
        <end position="132"/>
    </location>
</feature>
<dbReference type="InterPro" id="IPR000515">
    <property type="entry name" value="MetI-like"/>
</dbReference>
<comment type="similarity">
    <text evidence="7">Belongs to the binding-protein-dependent transport system permease family.</text>
</comment>
<feature type="transmembrane region" description="Helical" evidence="7">
    <location>
        <begin position="80"/>
        <end position="101"/>
    </location>
</feature>
<evidence type="ECO:0000313" key="10">
    <source>
        <dbReference type="Proteomes" id="UP000037392"/>
    </source>
</evidence>
<evidence type="ECO:0000256" key="2">
    <source>
        <dbReference type="ARBA" id="ARBA00022448"/>
    </source>
</evidence>
<dbReference type="OrthoDB" id="9787541at2"/>
<keyword evidence="6 7" id="KW-0472">Membrane</keyword>
<dbReference type="RefSeq" id="WP_045093022.1">
    <property type="nucleotide sequence ID" value="NZ_KQ235875.1"/>
</dbReference>
<dbReference type="Gene3D" id="1.10.3720.10">
    <property type="entry name" value="MetI-like"/>
    <property type="match status" value="1"/>
</dbReference>
<dbReference type="Proteomes" id="UP000037392">
    <property type="component" value="Unassembled WGS sequence"/>
</dbReference>
<feature type="transmembrane region" description="Helical" evidence="7">
    <location>
        <begin position="20"/>
        <end position="40"/>
    </location>
</feature>
<dbReference type="GeneID" id="93162966"/>
<dbReference type="PROSITE" id="PS50928">
    <property type="entry name" value="ABC_TM1"/>
    <property type="match status" value="1"/>
</dbReference>
<feature type="transmembrane region" description="Helical" evidence="7">
    <location>
        <begin position="203"/>
        <end position="224"/>
    </location>
</feature>
<dbReference type="InterPro" id="IPR051393">
    <property type="entry name" value="ABC_transporter_permease"/>
</dbReference>
<organism evidence="9 10">
    <name type="scientific">[Clostridium] citroniae WAL-19142</name>
    <dbReference type="NCBI Taxonomy" id="742734"/>
    <lineage>
        <taxon>Bacteria</taxon>
        <taxon>Bacillati</taxon>
        <taxon>Bacillota</taxon>
        <taxon>Clostridia</taxon>
        <taxon>Lachnospirales</taxon>
        <taxon>Lachnospiraceae</taxon>
        <taxon>Enterocloster</taxon>
    </lineage>
</organism>
<evidence type="ECO:0000259" key="8">
    <source>
        <dbReference type="PROSITE" id="PS50928"/>
    </source>
</evidence>
<dbReference type="SUPFAM" id="SSF161098">
    <property type="entry name" value="MetI-like"/>
    <property type="match status" value="1"/>
</dbReference>
<feature type="transmembrane region" description="Helical" evidence="7">
    <location>
        <begin position="262"/>
        <end position="282"/>
    </location>
</feature>
<protein>
    <recommendedName>
        <fullName evidence="8">ABC transmembrane type-1 domain-containing protein</fullName>
    </recommendedName>
</protein>
<evidence type="ECO:0000256" key="1">
    <source>
        <dbReference type="ARBA" id="ARBA00004651"/>
    </source>
</evidence>
<feature type="transmembrane region" description="Helical" evidence="7">
    <location>
        <begin position="144"/>
        <end position="164"/>
    </location>
</feature>
<evidence type="ECO:0000256" key="5">
    <source>
        <dbReference type="ARBA" id="ARBA00022989"/>
    </source>
</evidence>
<evidence type="ECO:0000256" key="3">
    <source>
        <dbReference type="ARBA" id="ARBA00022475"/>
    </source>
</evidence>
<keyword evidence="5 7" id="KW-1133">Transmembrane helix</keyword>
<evidence type="ECO:0000313" key="9">
    <source>
        <dbReference type="EMBL" id="KMW11126.1"/>
    </source>
</evidence>
<dbReference type="PANTHER" id="PTHR30193">
    <property type="entry name" value="ABC TRANSPORTER PERMEASE PROTEIN"/>
    <property type="match status" value="1"/>
</dbReference>
<accession>A0A0J9BFW6</accession>
<reference evidence="9 10" key="1">
    <citation type="submission" date="2011-04" db="EMBL/GenBank/DDBJ databases">
        <title>The Genome Sequence of Clostridium citroniae WAL-19142.</title>
        <authorList>
            <consortium name="The Broad Institute Genome Sequencing Platform"/>
            <person name="Earl A."/>
            <person name="Ward D."/>
            <person name="Feldgarden M."/>
            <person name="Gevers D."/>
            <person name="Warren Y.A."/>
            <person name="Tyrrell K.L."/>
            <person name="Citron D.M."/>
            <person name="Goldstein E.J."/>
            <person name="Daigneault M."/>
            <person name="Allen-Vercoe E."/>
            <person name="Young S.K."/>
            <person name="Zeng Q."/>
            <person name="Gargeya S."/>
            <person name="Fitzgerald M."/>
            <person name="Haas B."/>
            <person name="Abouelleil A."/>
            <person name="Alvarado L."/>
            <person name="Arachchi H.M."/>
            <person name="Berlin A."/>
            <person name="Brown A."/>
            <person name="Chapman S.B."/>
            <person name="Chen Z."/>
            <person name="Dunbar C."/>
            <person name="Freedman E."/>
            <person name="Gearin G."/>
            <person name="Gellesch M."/>
            <person name="Goldberg J."/>
            <person name="Griggs A."/>
            <person name="Gujja S."/>
            <person name="Heilman E.R."/>
            <person name="Heiman D."/>
            <person name="Howarth C."/>
            <person name="Larson L."/>
            <person name="Lui A."/>
            <person name="MacDonald P.J."/>
            <person name="Mehta T."/>
            <person name="Montmayeur A."/>
            <person name="Murphy C."/>
            <person name="Neiman D."/>
            <person name="Pearson M."/>
            <person name="Priest M."/>
            <person name="Roberts A."/>
            <person name="Saif S."/>
            <person name="Shea T."/>
            <person name="Shenoy N."/>
            <person name="Sisk P."/>
            <person name="Stolte C."/>
            <person name="Sykes S."/>
            <person name="White J."/>
            <person name="Yandava C."/>
            <person name="Wortman J."/>
            <person name="Nusbaum C."/>
            <person name="Birren B."/>
        </authorList>
    </citation>
    <scope>NUCLEOTIDE SEQUENCE [LARGE SCALE GENOMIC DNA]</scope>
    <source>
        <strain evidence="9 10">WAL-19142</strain>
    </source>
</reference>
<evidence type="ECO:0000256" key="7">
    <source>
        <dbReference type="RuleBase" id="RU363032"/>
    </source>
</evidence>
<comment type="subcellular location">
    <subcellularLocation>
        <location evidence="1 7">Cell membrane</location>
        <topology evidence="1 7">Multi-pass membrane protein</topology>
    </subcellularLocation>
</comment>
<sequence length="289" mass="32243">MKPPKISMKQARIHGTNLLFLLPAFALFAFVVILPFLQGIPYSFTNWKSVISTNYDYVGFSNYITLIRNRYFQQAFLHTFQFTAIYVTGANVLGLGLALLLNRSKWYTNIARTVVFIPFTVALTSGAIVWSYVYTDIISPLFNIVSPLGVSSQVIPAMAVIAIWRDMGYCMMIYIAALQSIPDDYYDAAKVDGANWWQRVKGITFPLIVPAIISNVTLLVAWGLKCFDYPMAVARNMEAAQTAAMYVYDNIFGFNKAGLGQAAAIIITVVLVILTYAITAVCNRLEVEE</sequence>
<dbReference type="Pfam" id="PF00528">
    <property type="entry name" value="BPD_transp_1"/>
    <property type="match status" value="1"/>
</dbReference>
<feature type="domain" description="ABC transmembrane type-1" evidence="8">
    <location>
        <begin position="76"/>
        <end position="278"/>
    </location>
</feature>
<dbReference type="PATRIC" id="fig|742734.4.peg.440"/>
<evidence type="ECO:0000256" key="6">
    <source>
        <dbReference type="ARBA" id="ARBA00023136"/>
    </source>
</evidence>
<dbReference type="GO" id="GO:0055085">
    <property type="term" value="P:transmembrane transport"/>
    <property type="evidence" value="ECO:0007669"/>
    <property type="project" value="InterPro"/>
</dbReference>
<dbReference type="PANTHER" id="PTHR30193:SF37">
    <property type="entry name" value="INNER MEMBRANE ABC TRANSPORTER PERMEASE PROTEIN YCJO"/>
    <property type="match status" value="1"/>
</dbReference>
<keyword evidence="2 7" id="KW-0813">Transport</keyword>
<comment type="caution">
    <text evidence="9">The sequence shown here is derived from an EMBL/GenBank/DDBJ whole genome shotgun (WGS) entry which is preliminary data.</text>
</comment>
<dbReference type="EMBL" id="ADLK01000056">
    <property type="protein sequence ID" value="KMW11126.1"/>
    <property type="molecule type" value="Genomic_DNA"/>
</dbReference>
<gene>
    <name evidence="9" type="ORF">HMPREF9470_00413</name>
</gene>